<keyword evidence="4" id="KW-1185">Reference proteome</keyword>
<name>Q24E64_TETTS</name>
<dbReference type="GO" id="GO:0005829">
    <property type="term" value="C:cytosol"/>
    <property type="evidence" value="ECO:0007669"/>
    <property type="project" value="TreeGrafter"/>
</dbReference>
<organism evidence="3 4">
    <name type="scientific">Tetrahymena thermophila (strain SB210)</name>
    <dbReference type="NCBI Taxonomy" id="312017"/>
    <lineage>
        <taxon>Eukaryota</taxon>
        <taxon>Sar</taxon>
        <taxon>Alveolata</taxon>
        <taxon>Ciliophora</taxon>
        <taxon>Intramacronucleata</taxon>
        <taxon>Oligohymenophorea</taxon>
        <taxon>Hymenostomatida</taxon>
        <taxon>Tetrahymenina</taxon>
        <taxon>Tetrahymenidae</taxon>
        <taxon>Tetrahymena</taxon>
    </lineage>
</organism>
<dbReference type="PANTHER" id="PTHR11635">
    <property type="entry name" value="CAMP-DEPENDENT PROTEIN KINASE REGULATORY CHAIN"/>
    <property type="match status" value="1"/>
</dbReference>
<feature type="region of interest" description="Disordered" evidence="1">
    <location>
        <begin position="421"/>
        <end position="452"/>
    </location>
</feature>
<dbReference type="PANTHER" id="PTHR11635:SF152">
    <property type="entry name" value="CAMP-DEPENDENT PROTEIN KINASE TYPE I REGULATORY SUBUNIT-RELATED"/>
    <property type="match status" value="1"/>
</dbReference>
<dbReference type="PROSITE" id="PS50042">
    <property type="entry name" value="CNMP_BINDING_3"/>
    <property type="match status" value="2"/>
</dbReference>
<dbReference type="RefSeq" id="XP_001026282.2">
    <property type="nucleotide sequence ID" value="XM_001026282.2"/>
</dbReference>
<dbReference type="GO" id="GO:0004862">
    <property type="term" value="F:cAMP-dependent protein kinase inhibitor activity"/>
    <property type="evidence" value="ECO:0007669"/>
    <property type="project" value="TreeGrafter"/>
</dbReference>
<dbReference type="GO" id="GO:0005952">
    <property type="term" value="C:cAMP-dependent protein kinase complex"/>
    <property type="evidence" value="ECO:0007669"/>
    <property type="project" value="InterPro"/>
</dbReference>
<evidence type="ECO:0000259" key="2">
    <source>
        <dbReference type="PROSITE" id="PS50042"/>
    </source>
</evidence>
<feature type="domain" description="Cyclic nucleotide-binding" evidence="2">
    <location>
        <begin position="28"/>
        <end position="155"/>
    </location>
</feature>
<dbReference type="InterPro" id="IPR000595">
    <property type="entry name" value="cNMP-bd_dom"/>
</dbReference>
<dbReference type="CDD" id="cd00038">
    <property type="entry name" value="CAP_ED"/>
    <property type="match status" value="1"/>
</dbReference>
<dbReference type="InterPro" id="IPR018490">
    <property type="entry name" value="cNMP-bd_dom_sf"/>
</dbReference>
<accession>Q24E64</accession>
<sequence>MDQDKEKQSQTSFNPSEMKESLIKLLSYNKHITSNVIDLVFEEIQFKYYQKDDAIYQKGQQIEELSILMYGKVGMFKSIYNKDLNIKEDVLIQEFQKGGVLGLKNLTQAMSSFEEYTYISLSSCQVAVINKNAFNQHLKKPFENFIRDVVLFLKQISLFNCISYNKLQQNCYYISIYQAQRGQVIYQLEEPHRDFYVLLEGSVASYQKVKLRTSGFSQFLQNLGDHEQKLLSNSTNILENNTSRSLKQAERMVKIREYHQGEFFGEQEIIQNKKRQFTILSEGNCIILRFTPYMFQKLIKEDQECWNILQHQTQVKEKLIEQRNQKFQASLKIVNENNDLIMNRNNLNFPINSLKNTNFKGGNNNFQFLIKQSLQTLQAQTDESINTLSNQDMQFNTSSPKNPKSLIRLDSQTRLSNTQCSTHAQSLTSRLTESQQSPFSSSQASPFQRKGKKNLSMIPLQSLNIINENELKDAFIKNSSLKEIDLNLKKNQYNLSSISPIQKPQNKIVRSLNRQWTALNLNSENTVNTIQLNESKDLIDTTTKKRNSSTNNIFPISSPQINDSTLNIQTDARSKLNTQKRQQRPCAMKERISSQDFIFDKNKHSTFGFNNQAIDSVSDLLKMKQLSGRWQQQQKNITEEMFQKQENGKFISNMIQKLKIAQDTEQQTNQKQKQVGIIDKHTENFALNLKNVFYRVFNKKNITQEETQKGLEKQVIDEGIKKYIKLHSSIQTNKNQVDYLKQKRLKYNDQLANVIYGRVKNYVEKKKEDDQVSNTPRIITYKSPSQILQQGYEQYSQDFILNEEFSSDSNKIQLKFPFSLTPLKYKSTIKHTCQIEEKDLPDDDEEIDIKSIQSPRVTNIEYKQFQDQIASPIHIEHKKQQSPRITRKQQAEITQQVYPLNMVSESIQSSVYKSYSPNTKAIQSKKSTAHAMFRNNSKNSLKLDPSTICLLKRYELNLSLKNKFHTVSRSTTQIDCQSLQNSGVFKVTQLKNNQQQLLKTLKQNRINNC</sequence>
<dbReference type="InParanoid" id="Q24E64"/>
<evidence type="ECO:0000313" key="3">
    <source>
        <dbReference type="EMBL" id="EAS06037.2"/>
    </source>
</evidence>
<dbReference type="Proteomes" id="UP000009168">
    <property type="component" value="Unassembled WGS sequence"/>
</dbReference>
<evidence type="ECO:0000256" key="1">
    <source>
        <dbReference type="SAM" id="MobiDB-lite"/>
    </source>
</evidence>
<dbReference type="EMBL" id="GG662311">
    <property type="protein sequence ID" value="EAS06037.2"/>
    <property type="molecule type" value="Genomic_DNA"/>
</dbReference>
<dbReference type="GO" id="GO:0034236">
    <property type="term" value="F:protein kinase A catalytic subunit binding"/>
    <property type="evidence" value="ECO:0007669"/>
    <property type="project" value="TreeGrafter"/>
</dbReference>
<reference evidence="4" key="1">
    <citation type="journal article" date="2006" name="PLoS Biol.">
        <title>Macronuclear genome sequence of the ciliate Tetrahymena thermophila, a model eukaryote.</title>
        <authorList>
            <person name="Eisen J.A."/>
            <person name="Coyne R.S."/>
            <person name="Wu M."/>
            <person name="Wu D."/>
            <person name="Thiagarajan M."/>
            <person name="Wortman J.R."/>
            <person name="Badger J.H."/>
            <person name="Ren Q."/>
            <person name="Amedeo P."/>
            <person name="Jones K.M."/>
            <person name="Tallon L.J."/>
            <person name="Delcher A.L."/>
            <person name="Salzberg S.L."/>
            <person name="Silva J.C."/>
            <person name="Haas B.J."/>
            <person name="Majoros W.H."/>
            <person name="Farzad M."/>
            <person name="Carlton J.M."/>
            <person name="Smith R.K. Jr."/>
            <person name="Garg J."/>
            <person name="Pearlman R.E."/>
            <person name="Karrer K.M."/>
            <person name="Sun L."/>
            <person name="Manning G."/>
            <person name="Elde N.C."/>
            <person name="Turkewitz A.P."/>
            <person name="Asai D.J."/>
            <person name="Wilkes D.E."/>
            <person name="Wang Y."/>
            <person name="Cai H."/>
            <person name="Collins K."/>
            <person name="Stewart B.A."/>
            <person name="Lee S.R."/>
            <person name="Wilamowska K."/>
            <person name="Weinberg Z."/>
            <person name="Ruzzo W.L."/>
            <person name="Wloga D."/>
            <person name="Gaertig J."/>
            <person name="Frankel J."/>
            <person name="Tsao C.-C."/>
            <person name="Gorovsky M.A."/>
            <person name="Keeling P.J."/>
            <person name="Waller R.F."/>
            <person name="Patron N.J."/>
            <person name="Cherry J.M."/>
            <person name="Stover N.A."/>
            <person name="Krieger C.J."/>
            <person name="del Toro C."/>
            <person name="Ryder H.F."/>
            <person name="Williamson S.C."/>
            <person name="Barbeau R.A."/>
            <person name="Hamilton E.P."/>
            <person name="Orias E."/>
        </authorList>
    </citation>
    <scope>NUCLEOTIDE SEQUENCE [LARGE SCALE GENOMIC DNA]</scope>
    <source>
        <strain evidence="4">SB210</strain>
    </source>
</reference>
<feature type="domain" description="Cyclic nucleotide-binding" evidence="2">
    <location>
        <begin position="177"/>
        <end position="299"/>
    </location>
</feature>
<dbReference type="Gene3D" id="2.60.120.10">
    <property type="entry name" value="Jelly Rolls"/>
    <property type="match status" value="2"/>
</dbReference>
<dbReference type="HOGENOM" id="CLU_301389_0_0_1"/>
<feature type="compositionally biased region" description="Polar residues" evidence="1">
    <location>
        <begin position="421"/>
        <end position="433"/>
    </location>
</feature>
<dbReference type="InterPro" id="IPR014710">
    <property type="entry name" value="RmlC-like_jellyroll"/>
</dbReference>
<gene>
    <name evidence="3" type="ORF">TTHERM_00852760</name>
</gene>
<dbReference type="AlphaFoldDB" id="Q24E64"/>
<evidence type="ECO:0000313" key="4">
    <source>
        <dbReference type="Proteomes" id="UP000009168"/>
    </source>
</evidence>
<dbReference type="InterPro" id="IPR050503">
    <property type="entry name" value="cAMP-dep_PK_reg_su-like"/>
</dbReference>
<dbReference type="KEGG" id="tet:TTHERM_00852760"/>
<dbReference type="GeneID" id="7830541"/>
<dbReference type="SUPFAM" id="SSF51206">
    <property type="entry name" value="cAMP-binding domain-like"/>
    <property type="match status" value="2"/>
</dbReference>
<feature type="compositionally biased region" description="Low complexity" evidence="1">
    <location>
        <begin position="434"/>
        <end position="448"/>
    </location>
</feature>
<protein>
    <submittedName>
        <fullName evidence="3">Cyclic nucleotide-binding domain protein</fullName>
    </submittedName>
</protein>
<dbReference type="Pfam" id="PF00027">
    <property type="entry name" value="cNMP_binding"/>
    <property type="match status" value="1"/>
</dbReference>
<proteinExistence type="predicted"/>
<dbReference type="GO" id="GO:0030552">
    <property type="term" value="F:cAMP binding"/>
    <property type="evidence" value="ECO:0007669"/>
    <property type="project" value="TreeGrafter"/>
</dbReference>